<evidence type="ECO:0000313" key="2">
    <source>
        <dbReference type="Proteomes" id="UP000277204"/>
    </source>
</evidence>
<sequence>MTSVHDLSDHQHTEGSHELIMINVFIKIQTIIKHTENNKKIHFWENFNYLPYSTILSNQSNCDQLKTDKIIHSDQLNLQQSNLTHINQLSSALKTESRNNSTQSDNVLINNKVNKTTNCFSFISQRLSDNRSYSYGNISKRICEPDPKKYSYKRRKSLAVIHGLGFRGRKIRKSNSSKLNQLSIYY</sequence>
<keyword evidence="2" id="KW-1185">Reference proteome</keyword>
<gene>
    <name evidence="1" type="ORF">SMRZ_LOCUS21445</name>
</gene>
<reference evidence="1 2" key="1">
    <citation type="submission" date="2018-11" db="EMBL/GenBank/DDBJ databases">
        <authorList>
            <consortium name="Pathogen Informatics"/>
        </authorList>
    </citation>
    <scope>NUCLEOTIDE SEQUENCE [LARGE SCALE GENOMIC DNA]</scope>
    <source>
        <strain evidence="1 2">Zambia</strain>
    </source>
</reference>
<accession>A0A183MZH0</accession>
<organism evidence="1 2">
    <name type="scientific">Schistosoma margrebowiei</name>
    <dbReference type="NCBI Taxonomy" id="48269"/>
    <lineage>
        <taxon>Eukaryota</taxon>
        <taxon>Metazoa</taxon>
        <taxon>Spiralia</taxon>
        <taxon>Lophotrochozoa</taxon>
        <taxon>Platyhelminthes</taxon>
        <taxon>Trematoda</taxon>
        <taxon>Digenea</taxon>
        <taxon>Strigeidida</taxon>
        <taxon>Schistosomatoidea</taxon>
        <taxon>Schistosomatidae</taxon>
        <taxon>Schistosoma</taxon>
    </lineage>
</organism>
<name>A0A183MZH0_9TREM</name>
<dbReference type="AlphaFoldDB" id="A0A183MZH0"/>
<protein>
    <submittedName>
        <fullName evidence="1">Uncharacterized protein</fullName>
    </submittedName>
</protein>
<dbReference type="EMBL" id="UZAI01018709">
    <property type="protein sequence ID" value="VDP39550.1"/>
    <property type="molecule type" value="Genomic_DNA"/>
</dbReference>
<evidence type="ECO:0000313" key="1">
    <source>
        <dbReference type="EMBL" id="VDP39550.1"/>
    </source>
</evidence>
<dbReference type="Proteomes" id="UP000277204">
    <property type="component" value="Unassembled WGS sequence"/>
</dbReference>
<proteinExistence type="predicted"/>